<keyword evidence="1" id="KW-0732">Signal</keyword>
<dbReference type="EMBL" id="CP032869">
    <property type="protein sequence ID" value="AYL97291.1"/>
    <property type="molecule type" value="Genomic_DNA"/>
</dbReference>
<dbReference type="KEGG" id="muh:HYN43_019130"/>
<evidence type="ECO:0000313" key="2">
    <source>
        <dbReference type="EMBL" id="AYL97291.1"/>
    </source>
</evidence>
<reference evidence="2 3" key="1">
    <citation type="submission" date="2018-10" db="EMBL/GenBank/DDBJ databases">
        <title>Genome sequencing of Mucilaginibacter sp. HYN0043.</title>
        <authorList>
            <person name="Kim M."/>
            <person name="Yi H."/>
        </authorList>
    </citation>
    <scope>NUCLEOTIDE SEQUENCE [LARGE SCALE GENOMIC DNA]</scope>
    <source>
        <strain evidence="2 3">HYN0043</strain>
    </source>
</reference>
<keyword evidence="3" id="KW-1185">Reference proteome</keyword>
<accession>A0A494VT92</accession>
<feature type="signal peptide" evidence="1">
    <location>
        <begin position="1"/>
        <end position="23"/>
    </location>
</feature>
<gene>
    <name evidence="2" type="ORF">HYN43_019130</name>
</gene>
<name>A0A494VT92_9SPHI</name>
<dbReference type="PROSITE" id="PS51257">
    <property type="entry name" value="PROKAR_LIPOPROTEIN"/>
    <property type="match status" value="1"/>
</dbReference>
<feature type="chain" id="PRO_5019791189" evidence="1">
    <location>
        <begin position="24"/>
        <end position="275"/>
    </location>
</feature>
<dbReference type="AlphaFoldDB" id="A0A494VT92"/>
<proteinExistence type="predicted"/>
<dbReference type="OrthoDB" id="886674at2"/>
<dbReference type="Proteomes" id="UP000270046">
    <property type="component" value="Chromosome"/>
</dbReference>
<evidence type="ECO:0000313" key="3">
    <source>
        <dbReference type="Proteomes" id="UP000270046"/>
    </source>
</evidence>
<organism evidence="2 3">
    <name type="scientific">Mucilaginibacter celer</name>
    <dbReference type="NCBI Taxonomy" id="2305508"/>
    <lineage>
        <taxon>Bacteria</taxon>
        <taxon>Pseudomonadati</taxon>
        <taxon>Bacteroidota</taxon>
        <taxon>Sphingobacteriia</taxon>
        <taxon>Sphingobacteriales</taxon>
        <taxon>Sphingobacteriaceae</taxon>
        <taxon>Mucilaginibacter</taxon>
    </lineage>
</organism>
<protein>
    <submittedName>
        <fullName evidence="2">Uncharacterized protein</fullName>
    </submittedName>
</protein>
<evidence type="ECO:0000256" key="1">
    <source>
        <dbReference type="SAM" id="SignalP"/>
    </source>
</evidence>
<dbReference type="RefSeq" id="WP_119410864.1">
    <property type="nucleotide sequence ID" value="NZ_CP032869.1"/>
</dbReference>
<sequence>MKNYFFLLIPVLVFSCKSSTKQAQTDTLAASTTIEKPNPLIEKFKPLLQGTWVNKAYIDKIAKTKSPLAAVDEAEGISSFSIDTAAIKGADIIVPVGWDNHDGSNLTLSFRKGKRASSLIFGAGELCVTTNQGDNNIITVYYPNEKGHVKATQLIRANAKKIMQVADGMYRLVNKVLIAGTYHLQDTPANTAVNFSIDGKVTGFGNFKNYVINIDLNSDVMDNLDEISFDDDTRYNKSYSFKFDADTLKLYDTKPNADSTLLVLDKLRYKLVKAK</sequence>